<dbReference type="STRING" id="59895.A0A103YIH8"/>
<comment type="caution">
    <text evidence="1">The sequence shown here is derived from an EMBL/GenBank/DDBJ whole genome shotgun (WGS) entry which is preliminary data.</text>
</comment>
<keyword evidence="2" id="KW-1185">Reference proteome</keyword>
<dbReference type="AlphaFoldDB" id="A0A103YIH8"/>
<organism evidence="1 2">
    <name type="scientific">Cynara cardunculus var. scolymus</name>
    <name type="common">Globe artichoke</name>
    <name type="synonym">Cynara scolymus</name>
    <dbReference type="NCBI Taxonomy" id="59895"/>
    <lineage>
        <taxon>Eukaryota</taxon>
        <taxon>Viridiplantae</taxon>
        <taxon>Streptophyta</taxon>
        <taxon>Embryophyta</taxon>
        <taxon>Tracheophyta</taxon>
        <taxon>Spermatophyta</taxon>
        <taxon>Magnoliopsida</taxon>
        <taxon>eudicotyledons</taxon>
        <taxon>Gunneridae</taxon>
        <taxon>Pentapetalae</taxon>
        <taxon>asterids</taxon>
        <taxon>campanulids</taxon>
        <taxon>Asterales</taxon>
        <taxon>Asteraceae</taxon>
        <taxon>Carduoideae</taxon>
        <taxon>Cardueae</taxon>
        <taxon>Carduinae</taxon>
        <taxon>Cynara</taxon>
    </lineage>
</organism>
<sequence>MRFQYFTYLHCRGADLYVEKMRYAAVKCMTRSYRPTLPASLASLFMPEPDDAVAHGDASLAVNDFLTRGDDG</sequence>
<evidence type="ECO:0000313" key="1">
    <source>
        <dbReference type="EMBL" id="KVI09734.1"/>
    </source>
</evidence>
<gene>
    <name evidence="1" type="ORF">Ccrd_011860</name>
</gene>
<name>A0A103YIH8_CYNCS</name>
<accession>A0A103YIH8</accession>
<dbReference type="Gramene" id="KVI09734">
    <property type="protein sequence ID" value="KVI09734"/>
    <property type="gene ID" value="Ccrd_011860"/>
</dbReference>
<dbReference type="Proteomes" id="UP000243975">
    <property type="component" value="Unassembled WGS sequence"/>
</dbReference>
<reference evidence="1 2" key="1">
    <citation type="journal article" date="2016" name="Sci. Rep.">
        <title>The genome sequence of the outbreeding globe artichoke constructed de novo incorporating a phase-aware low-pass sequencing strategy of F1 progeny.</title>
        <authorList>
            <person name="Scaglione D."/>
            <person name="Reyes-Chin-Wo S."/>
            <person name="Acquadro A."/>
            <person name="Froenicke L."/>
            <person name="Portis E."/>
            <person name="Beitel C."/>
            <person name="Tirone M."/>
            <person name="Mauro R."/>
            <person name="Lo Monaco A."/>
            <person name="Mauromicale G."/>
            <person name="Faccioli P."/>
            <person name="Cattivelli L."/>
            <person name="Rieseberg L."/>
            <person name="Michelmore R."/>
            <person name="Lanteri S."/>
        </authorList>
    </citation>
    <scope>NUCLEOTIDE SEQUENCE [LARGE SCALE GENOMIC DNA]</scope>
    <source>
        <strain evidence="1">2C</strain>
    </source>
</reference>
<evidence type="ECO:0000313" key="2">
    <source>
        <dbReference type="Proteomes" id="UP000243975"/>
    </source>
</evidence>
<proteinExistence type="predicted"/>
<dbReference type="EMBL" id="LEKV01001043">
    <property type="protein sequence ID" value="KVI09734.1"/>
    <property type="molecule type" value="Genomic_DNA"/>
</dbReference>
<protein>
    <submittedName>
        <fullName evidence="1">Uncharacterized protein</fullName>
    </submittedName>
</protein>